<dbReference type="PANTHER" id="PTHR42866">
    <property type="entry name" value="3-DEOXY-MANNO-OCTULOSONATE CYTIDYLYLTRANSFERASE"/>
    <property type="match status" value="1"/>
</dbReference>
<organism evidence="6">
    <name type="scientific">Ignavibacterium album</name>
    <dbReference type="NCBI Taxonomy" id="591197"/>
    <lineage>
        <taxon>Bacteria</taxon>
        <taxon>Pseudomonadati</taxon>
        <taxon>Ignavibacteriota</taxon>
        <taxon>Ignavibacteria</taxon>
        <taxon>Ignavibacteriales</taxon>
        <taxon>Ignavibacteriaceae</taxon>
        <taxon>Ignavibacterium</taxon>
    </lineage>
</organism>
<dbReference type="PANTHER" id="PTHR42866:SF2">
    <property type="entry name" value="3-DEOXY-MANNO-OCTULOSONATE CYTIDYLYLTRANSFERASE, MITOCHONDRIAL"/>
    <property type="match status" value="1"/>
</dbReference>
<gene>
    <name evidence="5 6" type="primary">kdsB</name>
    <name evidence="6" type="ORF">ENS56_10645</name>
</gene>
<keyword evidence="2 5" id="KW-0808">Transferase</keyword>
<dbReference type="SUPFAM" id="SSF53448">
    <property type="entry name" value="Nucleotide-diphospho-sugar transferases"/>
    <property type="match status" value="1"/>
</dbReference>
<comment type="caution">
    <text evidence="6">The sequence shown here is derived from an EMBL/GenBank/DDBJ whole genome shotgun (WGS) entry which is preliminary data.</text>
</comment>
<dbReference type="Gene3D" id="3.90.550.10">
    <property type="entry name" value="Spore Coat Polysaccharide Biosynthesis Protein SpsA, Chain A"/>
    <property type="match status" value="1"/>
</dbReference>
<dbReference type="Pfam" id="PF02348">
    <property type="entry name" value="CTP_transf_3"/>
    <property type="match status" value="1"/>
</dbReference>
<dbReference type="GO" id="GO:0016020">
    <property type="term" value="C:membrane"/>
    <property type="evidence" value="ECO:0007669"/>
    <property type="project" value="UniProtKB-SubCell"/>
</dbReference>
<dbReference type="NCBIfam" id="NF009905">
    <property type="entry name" value="PRK13368.1"/>
    <property type="match status" value="1"/>
</dbReference>
<dbReference type="GO" id="GO:0033468">
    <property type="term" value="P:CMP-keto-3-deoxy-D-manno-octulosonic acid biosynthetic process"/>
    <property type="evidence" value="ECO:0007669"/>
    <property type="project" value="UniProtKB-UniRule"/>
</dbReference>
<dbReference type="InterPro" id="IPR003329">
    <property type="entry name" value="Cytidylyl_trans"/>
</dbReference>
<comment type="catalytic activity">
    <reaction evidence="5">
        <text>3-deoxy-alpha-D-manno-oct-2-ulosonate + CTP = CMP-3-deoxy-beta-D-manno-octulosonate + diphosphate</text>
        <dbReference type="Rhea" id="RHEA:23448"/>
        <dbReference type="ChEBI" id="CHEBI:33019"/>
        <dbReference type="ChEBI" id="CHEBI:37563"/>
        <dbReference type="ChEBI" id="CHEBI:85986"/>
        <dbReference type="ChEBI" id="CHEBI:85987"/>
        <dbReference type="EC" id="2.7.7.38"/>
    </reaction>
</comment>
<comment type="pathway">
    <text evidence="5">Nucleotide-sugar biosynthesis; CMP-3-deoxy-D-manno-octulosonate biosynthesis; CMP-3-deoxy-D-manno-octulosonate from 3-deoxy-D-manno-octulosonate and CTP: step 1/1.</text>
</comment>
<evidence type="ECO:0000256" key="5">
    <source>
        <dbReference type="HAMAP-Rule" id="MF_00057"/>
    </source>
</evidence>
<dbReference type="EMBL" id="DSVI01000018">
    <property type="protein sequence ID" value="HGT48485.1"/>
    <property type="molecule type" value="Genomic_DNA"/>
</dbReference>
<dbReference type="NCBIfam" id="NF003950">
    <property type="entry name" value="PRK05450.1-3"/>
    <property type="match status" value="1"/>
</dbReference>
<evidence type="ECO:0000256" key="1">
    <source>
        <dbReference type="ARBA" id="ARBA00004370"/>
    </source>
</evidence>
<evidence type="ECO:0000313" key="6">
    <source>
        <dbReference type="EMBL" id="HGT48485.1"/>
    </source>
</evidence>
<evidence type="ECO:0000256" key="2">
    <source>
        <dbReference type="ARBA" id="ARBA00022679"/>
    </source>
</evidence>
<dbReference type="CDD" id="cd02517">
    <property type="entry name" value="CMP-KDO-Synthetase"/>
    <property type="match status" value="1"/>
</dbReference>
<dbReference type="NCBIfam" id="NF003952">
    <property type="entry name" value="PRK05450.1-5"/>
    <property type="match status" value="1"/>
</dbReference>
<dbReference type="AlphaFoldDB" id="A0A832DKW6"/>
<comment type="function">
    <text evidence="5">Activates KDO (a required 8-carbon sugar) for incorporation into bacterial lipopolysaccharide in Gram-negative bacteria.</text>
</comment>
<evidence type="ECO:0000256" key="4">
    <source>
        <dbReference type="ARBA" id="ARBA00022985"/>
    </source>
</evidence>
<accession>A0A832DKW6</accession>
<name>A0A832DKW6_9BACT</name>
<dbReference type="EC" id="2.7.7.38" evidence="5"/>
<dbReference type="InterPro" id="IPR004528">
    <property type="entry name" value="KdsB"/>
</dbReference>
<proteinExistence type="inferred from homology"/>
<dbReference type="UniPathway" id="UPA00358">
    <property type="reaction ID" value="UER00476"/>
</dbReference>
<evidence type="ECO:0000256" key="3">
    <source>
        <dbReference type="ARBA" id="ARBA00022695"/>
    </source>
</evidence>
<dbReference type="FunFam" id="3.90.550.10:FF:000011">
    <property type="entry name" value="3-deoxy-manno-octulosonate cytidylyltransferase"/>
    <property type="match status" value="1"/>
</dbReference>
<dbReference type="GO" id="GO:0005829">
    <property type="term" value="C:cytosol"/>
    <property type="evidence" value="ECO:0007669"/>
    <property type="project" value="TreeGrafter"/>
</dbReference>
<dbReference type="HAMAP" id="MF_00057">
    <property type="entry name" value="KdsB"/>
    <property type="match status" value="1"/>
</dbReference>
<keyword evidence="3 5" id="KW-0548">Nucleotidyltransferase</keyword>
<comment type="subcellular location">
    <subcellularLocation>
        <location evidence="5">Cytoplasm</location>
    </subcellularLocation>
    <subcellularLocation>
        <location evidence="1">Membrane</location>
    </subcellularLocation>
</comment>
<dbReference type="NCBIfam" id="TIGR00466">
    <property type="entry name" value="kdsB"/>
    <property type="match status" value="1"/>
</dbReference>
<keyword evidence="5" id="KW-0963">Cytoplasm</keyword>
<comment type="similarity">
    <text evidence="5">Belongs to the KdsB family.</text>
</comment>
<dbReference type="InterPro" id="IPR029044">
    <property type="entry name" value="Nucleotide-diphossugar_trans"/>
</dbReference>
<reference evidence="6" key="1">
    <citation type="journal article" date="2020" name="mSystems">
        <title>Genome- and Community-Level Interaction Insights into Carbon Utilization and Element Cycling Functions of Hydrothermarchaeota in Hydrothermal Sediment.</title>
        <authorList>
            <person name="Zhou Z."/>
            <person name="Liu Y."/>
            <person name="Xu W."/>
            <person name="Pan J."/>
            <person name="Luo Z.H."/>
            <person name="Li M."/>
        </authorList>
    </citation>
    <scope>NUCLEOTIDE SEQUENCE [LARGE SCALE GENOMIC DNA]</scope>
    <source>
        <strain evidence="6">SpSt-500</strain>
    </source>
</reference>
<protein>
    <recommendedName>
        <fullName evidence="5">3-deoxy-manno-octulosonate cytidylyltransferase</fullName>
        <ecNumber evidence="5">2.7.7.38</ecNumber>
    </recommendedName>
    <alternativeName>
        <fullName evidence="5">CMP-2-keto-3-deoxyoctulosonic acid synthase</fullName>
        <shortName evidence="5">CKS</shortName>
        <shortName evidence="5">CMP-KDO synthase</shortName>
    </alternativeName>
</protein>
<dbReference type="GO" id="GO:0009103">
    <property type="term" value="P:lipopolysaccharide biosynthetic process"/>
    <property type="evidence" value="ECO:0007669"/>
    <property type="project" value="UniProtKB-UniRule"/>
</dbReference>
<sequence>MLMSKKDEQKIPFILGVIPARFASTRLMGKPLANIGGKPMIQHTYEGASKSKLLNKIIIAVDDSKVADVAKSFGASVMMTPKEVQTGTDRIAIVAKEFPRADIIVNIQGDEPFIKGMMIDQAIEPLLFDPIVNVSTLAKKIISAEELLSPSIPKVVFDYENFALYFSRSPIPFVREAADANEAIRLADIYKHIGLYAFRRESLFRFTSLEQTDLERWEKLEQLRMLEHGFKIKVVVTEYESFSVDTPEDLKLARRIYSKLKKKKLKDENSKKS</sequence>
<dbReference type="GO" id="GO:0008690">
    <property type="term" value="F:3-deoxy-manno-octulosonate cytidylyltransferase activity"/>
    <property type="evidence" value="ECO:0007669"/>
    <property type="project" value="UniProtKB-UniRule"/>
</dbReference>
<keyword evidence="4 5" id="KW-0448">Lipopolysaccharide biosynthesis</keyword>